<feature type="compositionally biased region" description="Acidic residues" evidence="1">
    <location>
        <begin position="18"/>
        <end position="31"/>
    </location>
</feature>
<feature type="compositionally biased region" description="Gly residues" evidence="1">
    <location>
        <begin position="62"/>
        <end position="83"/>
    </location>
</feature>
<organism evidence="2 3">
    <name type="scientific">Vespula pensylvanica</name>
    <name type="common">Western yellow jacket</name>
    <name type="synonym">Wasp</name>
    <dbReference type="NCBI Taxonomy" id="30213"/>
    <lineage>
        <taxon>Eukaryota</taxon>
        <taxon>Metazoa</taxon>
        <taxon>Ecdysozoa</taxon>
        <taxon>Arthropoda</taxon>
        <taxon>Hexapoda</taxon>
        <taxon>Insecta</taxon>
        <taxon>Pterygota</taxon>
        <taxon>Neoptera</taxon>
        <taxon>Endopterygota</taxon>
        <taxon>Hymenoptera</taxon>
        <taxon>Apocrita</taxon>
        <taxon>Aculeata</taxon>
        <taxon>Vespoidea</taxon>
        <taxon>Vespidae</taxon>
        <taxon>Vespinae</taxon>
        <taxon>Vespula</taxon>
    </lineage>
</organism>
<comment type="caution">
    <text evidence="2">The sequence shown here is derived from an EMBL/GenBank/DDBJ whole genome shotgun (WGS) entry which is preliminary data.</text>
</comment>
<dbReference type="Proteomes" id="UP000600918">
    <property type="component" value="Unassembled WGS sequence"/>
</dbReference>
<name>A0A834UHJ4_VESPE</name>
<evidence type="ECO:0000313" key="2">
    <source>
        <dbReference type="EMBL" id="KAF7439264.1"/>
    </source>
</evidence>
<feature type="region of interest" description="Disordered" evidence="1">
    <location>
        <begin position="14"/>
        <end position="90"/>
    </location>
</feature>
<feature type="compositionally biased region" description="Low complexity" evidence="1">
    <location>
        <begin position="41"/>
        <end position="51"/>
    </location>
</feature>
<gene>
    <name evidence="2" type="ORF">H0235_001655</name>
</gene>
<keyword evidence="3" id="KW-1185">Reference proteome</keyword>
<dbReference type="EMBL" id="JACSDY010000001">
    <property type="protein sequence ID" value="KAF7439264.1"/>
    <property type="molecule type" value="Genomic_DNA"/>
</dbReference>
<evidence type="ECO:0000256" key="1">
    <source>
        <dbReference type="SAM" id="MobiDB-lite"/>
    </source>
</evidence>
<sequence>MIKVSQPFVTVVALSDANDNDNDNDDDDNNVDEVKDDGQRQARQVPVPRRPFITKARSNNGGSNGGVDGVGGFGGGDGRGGDVGVKSQER</sequence>
<proteinExistence type="predicted"/>
<protein>
    <submittedName>
        <fullName evidence="2">Uncharacterized protein</fullName>
    </submittedName>
</protein>
<evidence type="ECO:0000313" key="3">
    <source>
        <dbReference type="Proteomes" id="UP000600918"/>
    </source>
</evidence>
<dbReference type="AlphaFoldDB" id="A0A834UHJ4"/>
<reference evidence="2" key="1">
    <citation type="journal article" date="2020" name="G3 (Bethesda)">
        <title>High-Quality Assemblies for Three Invasive Social Wasps from the &lt;i&gt;Vespula&lt;/i&gt; Genus.</title>
        <authorList>
            <person name="Harrop T.W.R."/>
            <person name="Guhlin J."/>
            <person name="McLaughlin G.M."/>
            <person name="Permina E."/>
            <person name="Stockwell P."/>
            <person name="Gilligan J."/>
            <person name="Le Lec M.F."/>
            <person name="Gruber M.A.M."/>
            <person name="Quinn O."/>
            <person name="Lovegrove M."/>
            <person name="Duncan E.J."/>
            <person name="Remnant E.J."/>
            <person name="Van Eeckhoven J."/>
            <person name="Graham B."/>
            <person name="Knapp R.A."/>
            <person name="Langford K.W."/>
            <person name="Kronenberg Z."/>
            <person name="Press M.O."/>
            <person name="Eacker S.M."/>
            <person name="Wilson-Rankin E.E."/>
            <person name="Purcell J."/>
            <person name="Lester P.J."/>
            <person name="Dearden P.K."/>
        </authorList>
    </citation>
    <scope>NUCLEOTIDE SEQUENCE</scope>
    <source>
        <strain evidence="2">Volc-1</strain>
    </source>
</reference>
<accession>A0A834UHJ4</accession>